<name>F9GCE3_FUSOF</name>
<dbReference type="STRING" id="660025.F9GCE3"/>
<evidence type="ECO:0000313" key="1">
    <source>
        <dbReference type="EMBL" id="EGU73164.1"/>
    </source>
</evidence>
<accession>F9GCE3</accession>
<dbReference type="EMBL" id="AFQF01004973">
    <property type="protein sequence ID" value="EGU73164.1"/>
    <property type="molecule type" value="Genomic_DNA"/>
</dbReference>
<comment type="caution">
    <text evidence="1">The sequence shown here is derived from an EMBL/GenBank/DDBJ whole genome shotgun (WGS) entry which is preliminary data.</text>
</comment>
<dbReference type="AlphaFoldDB" id="F9GCE3"/>
<reference evidence="1" key="1">
    <citation type="journal article" date="2012" name="Mol. Plant Microbe Interact.">
        <title>A highly conserved effector in Fusarium oxysporum is required for full virulence on Arabidopsis.</title>
        <authorList>
            <person name="Thatcher L.F."/>
            <person name="Gardiner D.M."/>
            <person name="Kazan K."/>
            <person name="Manners J."/>
        </authorList>
    </citation>
    <scope>NUCLEOTIDE SEQUENCE [LARGE SCALE GENOMIC DNA]</scope>
    <source>
        <strain evidence="1">Fo5176</strain>
    </source>
</reference>
<proteinExistence type="predicted"/>
<dbReference type="OrthoDB" id="429813at2759"/>
<sequence length="187" mass="21322">MEKSLTLGDACKMLELYFDGRFRYIGPQGPILDLYQLFHHYIPSRVYATVNRIKGNEIGERQAMKTWKVVRGMNTVFKPYTNYTHDFRPEGPSADFDPAKYMHAFDVWIRLSFPDRIHSSTYDVKTQGPESSSITDPSESIVAITCTVTSVQAKPSQKHELVRGLLLGRDVHNRITCQAIVISIPKL</sequence>
<organism evidence="1">
    <name type="scientific">Fusarium oxysporum (strain Fo5176)</name>
    <name type="common">Fusarium vascular wilt</name>
    <dbReference type="NCBI Taxonomy" id="660025"/>
    <lineage>
        <taxon>Eukaryota</taxon>
        <taxon>Fungi</taxon>
        <taxon>Dikarya</taxon>
        <taxon>Ascomycota</taxon>
        <taxon>Pezizomycotina</taxon>
        <taxon>Sordariomycetes</taxon>
        <taxon>Hypocreomycetidae</taxon>
        <taxon>Hypocreales</taxon>
        <taxon>Nectriaceae</taxon>
        <taxon>Fusarium</taxon>
        <taxon>Fusarium oxysporum species complex</taxon>
    </lineage>
</organism>
<protein>
    <submittedName>
        <fullName evidence="1">Uncharacterized protein</fullName>
    </submittedName>
</protein>
<gene>
    <name evidence="1" type="ORF">FOXB_16326</name>
</gene>